<feature type="compositionally biased region" description="Basic and acidic residues" evidence="5">
    <location>
        <begin position="519"/>
        <end position="528"/>
    </location>
</feature>
<evidence type="ECO:0000256" key="2">
    <source>
        <dbReference type="ARBA" id="ARBA00022692"/>
    </source>
</evidence>
<feature type="signal peptide" evidence="7">
    <location>
        <begin position="1"/>
        <end position="18"/>
    </location>
</feature>
<reference evidence="10" key="1">
    <citation type="submission" date="2016-11" db="UniProtKB">
        <authorList>
            <consortium name="WormBaseParasite"/>
        </authorList>
    </citation>
    <scope>IDENTIFICATION</scope>
</reference>
<evidence type="ECO:0000313" key="10">
    <source>
        <dbReference type="WBParaSite" id="Hba_14116"/>
    </source>
</evidence>
<evidence type="ECO:0000256" key="3">
    <source>
        <dbReference type="ARBA" id="ARBA00022989"/>
    </source>
</evidence>
<feature type="region of interest" description="Disordered" evidence="5">
    <location>
        <begin position="517"/>
        <end position="541"/>
    </location>
</feature>
<proteinExistence type="predicted"/>
<evidence type="ECO:0000259" key="8">
    <source>
        <dbReference type="Pfam" id="PF00916"/>
    </source>
</evidence>
<feature type="domain" description="SLC26A/SulP transporter" evidence="8">
    <location>
        <begin position="337"/>
        <end position="485"/>
    </location>
</feature>
<dbReference type="PANTHER" id="PTHR11814">
    <property type="entry name" value="SULFATE TRANSPORTER"/>
    <property type="match status" value="1"/>
</dbReference>
<dbReference type="GO" id="GO:0016020">
    <property type="term" value="C:membrane"/>
    <property type="evidence" value="ECO:0007669"/>
    <property type="project" value="UniProtKB-SubCell"/>
</dbReference>
<dbReference type="Pfam" id="PF00916">
    <property type="entry name" value="Sulfate_transp"/>
    <property type="match status" value="1"/>
</dbReference>
<evidence type="ECO:0000256" key="1">
    <source>
        <dbReference type="ARBA" id="ARBA00004141"/>
    </source>
</evidence>
<feature type="transmembrane region" description="Helical" evidence="6">
    <location>
        <begin position="388"/>
        <end position="407"/>
    </location>
</feature>
<feature type="chain" id="PRO_5009311047" evidence="7">
    <location>
        <begin position="19"/>
        <end position="541"/>
    </location>
</feature>
<evidence type="ECO:0000313" key="9">
    <source>
        <dbReference type="Proteomes" id="UP000095283"/>
    </source>
</evidence>
<feature type="transmembrane region" description="Helical" evidence="6">
    <location>
        <begin position="414"/>
        <end position="441"/>
    </location>
</feature>
<evidence type="ECO:0000256" key="5">
    <source>
        <dbReference type="SAM" id="MobiDB-lite"/>
    </source>
</evidence>
<feature type="transmembrane region" description="Helical" evidence="6">
    <location>
        <begin position="348"/>
        <end position="368"/>
    </location>
</feature>
<protein>
    <submittedName>
        <fullName evidence="10">Sulfate_transp domain-containing protein</fullName>
    </submittedName>
</protein>
<keyword evidence="3 6" id="KW-1133">Transmembrane helix</keyword>
<dbReference type="Proteomes" id="UP000095283">
    <property type="component" value="Unplaced"/>
</dbReference>
<evidence type="ECO:0000256" key="4">
    <source>
        <dbReference type="ARBA" id="ARBA00023136"/>
    </source>
</evidence>
<organism evidence="9 10">
    <name type="scientific">Heterorhabditis bacteriophora</name>
    <name type="common">Entomopathogenic nematode worm</name>
    <dbReference type="NCBI Taxonomy" id="37862"/>
    <lineage>
        <taxon>Eukaryota</taxon>
        <taxon>Metazoa</taxon>
        <taxon>Ecdysozoa</taxon>
        <taxon>Nematoda</taxon>
        <taxon>Chromadorea</taxon>
        <taxon>Rhabditida</taxon>
        <taxon>Rhabditina</taxon>
        <taxon>Rhabditomorpha</taxon>
        <taxon>Strongyloidea</taxon>
        <taxon>Heterorhabditidae</taxon>
        <taxon>Heterorhabditis</taxon>
    </lineage>
</organism>
<comment type="subcellular location">
    <subcellularLocation>
        <location evidence="1">Membrane</location>
        <topology evidence="1">Multi-pass membrane protein</topology>
    </subcellularLocation>
</comment>
<keyword evidence="7" id="KW-0732">Signal</keyword>
<keyword evidence="4 6" id="KW-0472">Membrane</keyword>
<dbReference type="InterPro" id="IPR001902">
    <property type="entry name" value="SLC26A/SulP_fam"/>
</dbReference>
<dbReference type="WBParaSite" id="Hba_14116">
    <property type="protein sequence ID" value="Hba_14116"/>
    <property type="gene ID" value="Hba_14116"/>
</dbReference>
<dbReference type="AlphaFoldDB" id="A0A1I7X9L5"/>
<evidence type="ECO:0000256" key="6">
    <source>
        <dbReference type="SAM" id="Phobius"/>
    </source>
</evidence>
<keyword evidence="2 6" id="KW-0812">Transmembrane</keyword>
<accession>A0A1I7X9L5</accession>
<dbReference type="InterPro" id="IPR011547">
    <property type="entry name" value="SLC26A/SulP_dom"/>
</dbReference>
<name>A0A1I7X9L5_HETBA</name>
<keyword evidence="9" id="KW-1185">Reference proteome</keyword>
<dbReference type="GO" id="GO:0055085">
    <property type="term" value="P:transmembrane transport"/>
    <property type="evidence" value="ECO:0007669"/>
    <property type="project" value="InterPro"/>
</dbReference>
<evidence type="ECO:0000256" key="7">
    <source>
        <dbReference type="SAM" id="SignalP"/>
    </source>
</evidence>
<sequence length="541" mass="61594">MKTIILIPMLVTVSHVLAGGGHRRKGPLRCGLPLFTERLPEESKEKVKEIWKNYEDGEGCEDEFKATKDVLDSLPSDVRSRAMRPRGPAFLNGVSDEIRQQFNALWKDRSIPREEKPEKFKDLAERLLNTEQLREFNKFHATMEKRREDFQKRAKKLSPEAKVAHEKLAKLREERHKLFSPSAPFGAILRDRVTQAHSKWSSGRLASKILSFFPILSWLPNYDWSHSFFGDLSGGLTMAVFSVPQGRVYSIYAEQNKLLQCYCLCEPYTGGARYRERYHSLKFHTYARILDLADNINEVHYPTLSISLSSLIFLVYGKEFLSPWLSTAFLFPVPFEQFPPPSLPRFDLIRYIGLNATAIAITAVAIHITVAKIVEKRYRYKINHGQELYALGLVGVLSSFFPVFPVTSGFARSVVGAAVGGSTQLTCLFSSLALLSVILYIGPALEYLPQCILATMIIVSQKVMFAKFSELRQLWPVFKIDFCRFSVVFRSLPLWEKHRSLILSIRFRIGDAKLQNTADNRRNPKEGYKLGNRGSNSANGV</sequence>